<dbReference type="InterPro" id="IPR025877">
    <property type="entry name" value="MobA-like_NTP_Trfase"/>
</dbReference>
<evidence type="ECO:0000313" key="4">
    <source>
        <dbReference type="Proteomes" id="UP000198924"/>
    </source>
</evidence>
<proteinExistence type="predicted"/>
<feature type="domain" description="MobA-like NTP transferase" evidence="2">
    <location>
        <begin position="8"/>
        <end position="170"/>
    </location>
</feature>
<name>A0A1I3WI31_9GAMM</name>
<accession>A0A1I3WI31</accession>
<dbReference type="OrthoDB" id="5298023at2"/>
<dbReference type="AlphaFoldDB" id="A0A1I3WI31"/>
<evidence type="ECO:0000313" key="3">
    <source>
        <dbReference type="EMBL" id="SFK06141.1"/>
    </source>
</evidence>
<dbReference type="EMBL" id="FOSH01000004">
    <property type="protein sequence ID" value="SFK06141.1"/>
    <property type="molecule type" value="Genomic_DNA"/>
</dbReference>
<keyword evidence="1" id="KW-0460">Magnesium</keyword>
<evidence type="ECO:0000256" key="1">
    <source>
        <dbReference type="ARBA" id="ARBA00022842"/>
    </source>
</evidence>
<gene>
    <name evidence="3" type="ORF">SAMN04488079_104182</name>
</gene>
<dbReference type="InterPro" id="IPR029044">
    <property type="entry name" value="Nucleotide-diphossugar_trans"/>
</dbReference>
<dbReference type="RefSeq" id="WP_091712020.1">
    <property type="nucleotide sequence ID" value="NZ_FOSH01000004.1"/>
</dbReference>
<dbReference type="SUPFAM" id="SSF53448">
    <property type="entry name" value="Nucleotide-diphospho-sugar transferases"/>
    <property type="match status" value="1"/>
</dbReference>
<keyword evidence="3" id="KW-0548">Nucleotidyltransferase</keyword>
<dbReference type="STRING" id="45496.SAMN04488079_104182"/>
<dbReference type="PANTHER" id="PTHR43777">
    <property type="entry name" value="MOLYBDENUM COFACTOR CYTIDYLYLTRANSFERASE"/>
    <property type="match status" value="1"/>
</dbReference>
<keyword evidence="4" id="KW-1185">Reference proteome</keyword>
<keyword evidence="3" id="KW-0808">Transferase</keyword>
<dbReference type="Pfam" id="PF12804">
    <property type="entry name" value="NTP_transf_3"/>
    <property type="match status" value="1"/>
</dbReference>
<protein>
    <submittedName>
        <fullName evidence="3">Molybdenum cofactor cytidylyltransferase</fullName>
    </submittedName>
</protein>
<dbReference type="GO" id="GO:0016779">
    <property type="term" value="F:nucleotidyltransferase activity"/>
    <property type="evidence" value="ECO:0007669"/>
    <property type="project" value="UniProtKB-KW"/>
</dbReference>
<evidence type="ECO:0000259" key="2">
    <source>
        <dbReference type="Pfam" id="PF12804"/>
    </source>
</evidence>
<dbReference type="CDD" id="cd04182">
    <property type="entry name" value="GT_2_like_f"/>
    <property type="match status" value="1"/>
</dbReference>
<dbReference type="PANTHER" id="PTHR43777:SF1">
    <property type="entry name" value="MOLYBDENUM COFACTOR CYTIDYLYLTRANSFERASE"/>
    <property type="match status" value="1"/>
</dbReference>
<dbReference type="Gene3D" id="3.90.550.10">
    <property type="entry name" value="Spore Coat Polysaccharide Biosynthesis Protein SpsA, Chain A"/>
    <property type="match status" value="1"/>
</dbReference>
<dbReference type="Proteomes" id="UP000198924">
    <property type="component" value="Unassembled WGS sequence"/>
</dbReference>
<sequence length="201" mass="21844">METAGIAAIILAAGKSSRFGSDKLLSEVAYNGIRQPLILHTLSPWLEVFEQIHLITPVNNQQLRETCRAVTDRLNIVKADKAELGMGHSLAAGIHATQASKGWLIGLADMPMLKPDILEKLVSQLQQGAALSAPFYDGKRGHPVAFSSQYRDDLMQLTGDVGAKTILKVHEIQIQAVNVDTPSVLIDVDTQTDISLLQKAR</sequence>
<organism evidence="3 4">
    <name type="scientific">Methylophaga sulfidovorans</name>
    <dbReference type="NCBI Taxonomy" id="45496"/>
    <lineage>
        <taxon>Bacteria</taxon>
        <taxon>Pseudomonadati</taxon>
        <taxon>Pseudomonadota</taxon>
        <taxon>Gammaproteobacteria</taxon>
        <taxon>Thiotrichales</taxon>
        <taxon>Piscirickettsiaceae</taxon>
        <taxon>Methylophaga</taxon>
    </lineage>
</organism>
<reference evidence="4" key="1">
    <citation type="submission" date="2016-10" db="EMBL/GenBank/DDBJ databases">
        <authorList>
            <person name="Varghese N."/>
            <person name="Submissions S."/>
        </authorList>
    </citation>
    <scope>NUCLEOTIDE SEQUENCE [LARGE SCALE GENOMIC DNA]</scope>
    <source>
        <strain evidence="4">DSM 11578</strain>
    </source>
</reference>